<dbReference type="GO" id="GO:0008897">
    <property type="term" value="F:holo-[acyl-carrier-protein] synthase activity"/>
    <property type="evidence" value="ECO:0007669"/>
    <property type="project" value="InterPro"/>
</dbReference>
<evidence type="ECO:0000256" key="1">
    <source>
        <dbReference type="ARBA" id="ARBA00010990"/>
    </source>
</evidence>
<name>A0A553YR06_9ACTN</name>
<dbReference type="InterPro" id="IPR008278">
    <property type="entry name" value="4-PPantetheinyl_Trfase_dom"/>
</dbReference>
<feature type="domain" description="4'-phosphopantetheinyl transferase" evidence="4">
    <location>
        <begin position="134"/>
        <end position="202"/>
    </location>
</feature>
<dbReference type="EMBL" id="VKLS01000492">
    <property type="protein sequence ID" value="TSB31652.1"/>
    <property type="molecule type" value="Genomic_DNA"/>
</dbReference>
<sequence length="254" mass="26923">MNRTPAVRVVGRDPLPGTAPRPGTPEVWLLPDAAGYLRARGPDTAHAVLAADERRRAAALRPARARTRYTAAHLLLHELLGAYLGRDPASMTFVRERCPHCGAPHGRPLVADAPLHFSLSRGGGPVLLAFGDAPVGVDAEAVPSASGAEEVARLLHPGERAELAALPAADRPAACARCWTRKEAYLKGVGVGFASGPAEVRIGAGPWPVRNGPWWVVDLPLAVWVDGPAAVAACAYRERAAGVVRWWRRRGRGG</sequence>
<dbReference type="Gene3D" id="3.90.470.20">
    <property type="entry name" value="4'-phosphopantetheinyl transferase domain"/>
    <property type="match status" value="1"/>
</dbReference>
<dbReference type="GO" id="GO:0019878">
    <property type="term" value="P:lysine biosynthetic process via aminoadipic acid"/>
    <property type="evidence" value="ECO:0007669"/>
    <property type="project" value="TreeGrafter"/>
</dbReference>
<keyword evidence="2 5" id="KW-0808">Transferase</keyword>
<evidence type="ECO:0000259" key="4">
    <source>
        <dbReference type="Pfam" id="PF01648"/>
    </source>
</evidence>
<evidence type="ECO:0000256" key="3">
    <source>
        <dbReference type="SAM" id="MobiDB-lite"/>
    </source>
</evidence>
<dbReference type="InterPro" id="IPR037143">
    <property type="entry name" value="4-PPantetheinyl_Trfase_dom_sf"/>
</dbReference>
<dbReference type="SUPFAM" id="SSF56214">
    <property type="entry name" value="4'-phosphopantetheinyl transferase"/>
    <property type="match status" value="2"/>
</dbReference>
<keyword evidence="6" id="KW-1185">Reference proteome</keyword>
<evidence type="ECO:0000256" key="2">
    <source>
        <dbReference type="ARBA" id="ARBA00022679"/>
    </source>
</evidence>
<dbReference type="GO" id="GO:0000287">
    <property type="term" value="F:magnesium ion binding"/>
    <property type="evidence" value="ECO:0007669"/>
    <property type="project" value="InterPro"/>
</dbReference>
<evidence type="ECO:0000313" key="5">
    <source>
        <dbReference type="EMBL" id="TSB31652.1"/>
    </source>
</evidence>
<protein>
    <submittedName>
        <fullName evidence="5">4'-phosphopantetheinyl transferase superfamily protein</fullName>
    </submittedName>
</protein>
<dbReference type="PANTHER" id="PTHR12215:SF10">
    <property type="entry name" value="L-AMINOADIPATE-SEMIALDEHYDE DEHYDROGENASE-PHOSPHOPANTETHEINYL TRANSFERASE"/>
    <property type="match status" value="1"/>
</dbReference>
<reference evidence="5 6" key="1">
    <citation type="submission" date="2019-07" db="EMBL/GenBank/DDBJ databases">
        <title>Draft genome for Streptomyces benahoarensis MZ03-48.</title>
        <authorList>
            <person name="Gonzalez-Pimentel J.L."/>
        </authorList>
    </citation>
    <scope>NUCLEOTIDE SEQUENCE [LARGE SCALE GENOMIC DNA]</scope>
    <source>
        <strain evidence="5 6">MZ03-48</strain>
    </source>
</reference>
<organism evidence="5 6">
    <name type="scientific">Streptomyces benahoarensis</name>
    <dbReference type="NCBI Taxonomy" id="2595054"/>
    <lineage>
        <taxon>Bacteria</taxon>
        <taxon>Bacillati</taxon>
        <taxon>Actinomycetota</taxon>
        <taxon>Actinomycetes</taxon>
        <taxon>Kitasatosporales</taxon>
        <taxon>Streptomycetaceae</taxon>
        <taxon>Streptomyces</taxon>
    </lineage>
</organism>
<comment type="similarity">
    <text evidence="1">Belongs to the P-Pant transferase superfamily. Gsp/Sfp/HetI/AcpT family.</text>
</comment>
<dbReference type="GO" id="GO:0005829">
    <property type="term" value="C:cytosol"/>
    <property type="evidence" value="ECO:0007669"/>
    <property type="project" value="TreeGrafter"/>
</dbReference>
<dbReference type="OrthoDB" id="190168at2"/>
<dbReference type="RefSeq" id="WP_143944479.1">
    <property type="nucleotide sequence ID" value="NZ_VKLS01000492.1"/>
</dbReference>
<gene>
    <name evidence="5" type="ORF">FNZ23_25650</name>
</gene>
<evidence type="ECO:0000313" key="6">
    <source>
        <dbReference type="Proteomes" id="UP000320888"/>
    </source>
</evidence>
<proteinExistence type="inferred from homology"/>
<dbReference type="PANTHER" id="PTHR12215">
    <property type="entry name" value="PHOSPHOPANTETHEINE TRANSFERASE"/>
    <property type="match status" value="1"/>
</dbReference>
<accession>A0A553YR06</accession>
<comment type="caution">
    <text evidence="5">The sequence shown here is derived from an EMBL/GenBank/DDBJ whole genome shotgun (WGS) entry which is preliminary data.</text>
</comment>
<dbReference type="Pfam" id="PF01648">
    <property type="entry name" value="ACPS"/>
    <property type="match status" value="1"/>
</dbReference>
<dbReference type="Proteomes" id="UP000320888">
    <property type="component" value="Unassembled WGS sequence"/>
</dbReference>
<dbReference type="InterPro" id="IPR050559">
    <property type="entry name" value="P-Pant_transferase_sf"/>
</dbReference>
<dbReference type="AlphaFoldDB" id="A0A553YR06"/>
<feature type="region of interest" description="Disordered" evidence="3">
    <location>
        <begin position="1"/>
        <end position="23"/>
    </location>
</feature>